<dbReference type="Proteomes" id="UP000292702">
    <property type="component" value="Unassembled WGS sequence"/>
</dbReference>
<sequence length="100" mass="10652">MDLSKSNSPVSPLFFVFSSSELLLDIARSVVLDVHQVAPTASAAVCGDKPCTSQADHCFRARRPQLHALATSARQGSQLAFLGTPIPCFLTPLPGSSRKQ</sequence>
<dbReference type="EMBL" id="RWJN01000070">
    <property type="protein sequence ID" value="TCD68290.1"/>
    <property type="molecule type" value="Genomic_DNA"/>
</dbReference>
<name>A0A4R0RI87_9APHY</name>
<dbReference type="AlphaFoldDB" id="A0A4R0RI87"/>
<accession>A0A4R0RI87</accession>
<gene>
    <name evidence="1" type="ORF">EIP91_011149</name>
</gene>
<organism evidence="1 2">
    <name type="scientific">Steccherinum ochraceum</name>
    <dbReference type="NCBI Taxonomy" id="92696"/>
    <lineage>
        <taxon>Eukaryota</taxon>
        <taxon>Fungi</taxon>
        <taxon>Dikarya</taxon>
        <taxon>Basidiomycota</taxon>
        <taxon>Agaricomycotina</taxon>
        <taxon>Agaricomycetes</taxon>
        <taxon>Polyporales</taxon>
        <taxon>Steccherinaceae</taxon>
        <taxon>Steccherinum</taxon>
    </lineage>
</organism>
<keyword evidence="2" id="KW-1185">Reference proteome</keyword>
<proteinExistence type="predicted"/>
<evidence type="ECO:0000313" key="1">
    <source>
        <dbReference type="EMBL" id="TCD68290.1"/>
    </source>
</evidence>
<comment type="caution">
    <text evidence="1">The sequence shown here is derived from an EMBL/GenBank/DDBJ whole genome shotgun (WGS) entry which is preliminary data.</text>
</comment>
<reference evidence="1 2" key="1">
    <citation type="submission" date="2018-11" db="EMBL/GenBank/DDBJ databases">
        <title>Genome assembly of Steccherinum ochraceum LE-BIN_3174, the white-rot fungus of the Steccherinaceae family (The Residual Polyporoid clade, Polyporales, Basidiomycota).</title>
        <authorList>
            <person name="Fedorova T.V."/>
            <person name="Glazunova O.A."/>
            <person name="Landesman E.O."/>
            <person name="Moiseenko K.V."/>
            <person name="Psurtseva N.V."/>
            <person name="Savinova O.S."/>
            <person name="Shakhova N.V."/>
            <person name="Tyazhelova T.V."/>
            <person name="Vasina D.V."/>
        </authorList>
    </citation>
    <scope>NUCLEOTIDE SEQUENCE [LARGE SCALE GENOMIC DNA]</scope>
    <source>
        <strain evidence="1 2">LE-BIN_3174</strain>
    </source>
</reference>
<evidence type="ECO:0000313" key="2">
    <source>
        <dbReference type="Proteomes" id="UP000292702"/>
    </source>
</evidence>
<protein>
    <submittedName>
        <fullName evidence="1">Uncharacterized protein</fullName>
    </submittedName>
</protein>